<evidence type="ECO:0000313" key="3">
    <source>
        <dbReference type="Proteomes" id="UP000692954"/>
    </source>
</evidence>
<name>A0A8S1LUJ7_9CILI</name>
<comment type="caution">
    <text evidence="2">The sequence shown here is derived from an EMBL/GenBank/DDBJ whole genome shotgun (WGS) entry which is preliminary data.</text>
</comment>
<evidence type="ECO:0000256" key="1">
    <source>
        <dbReference type="SAM" id="MobiDB-lite"/>
    </source>
</evidence>
<dbReference type="Proteomes" id="UP000692954">
    <property type="component" value="Unassembled WGS sequence"/>
</dbReference>
<accession>A0A8S1LUJ7</accession>
<dbReference type="AlphaFoldDB" id="A0A8S1LUJ7"/>
<gene>
    <name evidence="2" type="ORF">PSON_ATCC_30995.1.T0290150</name>
</gene>
<protein>
    <submittedName>
        <fullName evidence="2">Uncharacterized protein</fullName>
    </submittedName>
</protein>
<organism evidence="2 3">
    <name type="scientific">Paramecium sonneborni</name>
    <dbReference type="NCBI Taxonomy" id="65129"/>
    <lineage>
        <taxon>Eukaryota</taxon>
        <taxon>Sar</taxon>
        <taxon>Alveolata</taxon>
        <taxon>Ciliophora</taxon>
        <taxon>Intramacronucleata</taxon>
        <taxon>Oligohymenophorea</taxon>
        <taxon>Peniculida</taxon>
        <taxon>Parameciidae</taxon>
        <taxon>Paramecium</taxon>
    </lineage>
</organism>
<evidence type="ECO:0000313" key="2">
    <source>
        <dbReference type="EMBL" id="CAD8072408.1"/>
    </source>
</evidence>
<feature type="region of interest" description="Disordered" evidence="1">
    <location>
        <begin position="285"/>
        <end position="317"/>
    </location>
</feature>
<proteinExistence type="predicted"/>
<feature type="compositionally biased region" description="Polar residues" evidence="1">
    <location>
        <begin position="285"/>
        <end position="300"/>
    </location>
</feature>
<dbReference type="OrthoDB" id="297003at2759"/>
<feature type="compositionally biased region" description="Polar residues" evidence="1">
    <location>
        <begin position="234"/>
        <end position="244"/>
    </location>
</feature>
<feature type="compositionally biased region" description="Polar residues" evidence="1">
    <location>
        <begin position="165"/>
        <end position="202"/>
    </location>
</feature>
<sequence length="389" mass="45160">MELKHFNKFVEEYKLIKNDKLIKYLVILGIGFVKQKLEDVNQEAIKLLANSFKEKSIHQELKNLRNKVLSLEKHIQPEQQIKYHSQPKLIPPKVTPKITEQIPLQQNVKKAVPFKHHLDDSEIKSILWNQYNENHHQLINNESQHQAQRKQTIDQQPIIPKYLPRNNSQTEINPLSQRENSTRQVTQRSSHHSSQFDSVHNRNSPKFKGEKKKSVCKENKTPVSVGGVPKHLRQVQSKIKSQIQYDKEQYKSNNSQKEEEQTINIANSSLNPFNNTPQNKLFQPCHSTHFGSGQVSSAKIQQQQQQQQQTSDQNNITERKVFNLDEIASSFLNSPFMKSQITQRLFGKQESALQSSSSSTFSLFNPNNELKNFFQQLDKQVGNSLSFQF</sequence>
<feature type="compositionally biased region" description="Basic and acidic residues" evidence="1">
    <location>
        <begin position="245"/>
        <end position="260"/>
    </location>
</feature>
<keyword evidence="3" id="KW-1185">Reference proteome</keyword>
<reference evidence="2" key="1">
    <citation type="submission" date="2021-01" db="EMBL/GenBank/DDBJ databases">
        <authorList>
            <consortium name="Genoscope - CEA"/>
            <person name="William W."/>
        </authorList>
    </citation>
    <scope>NUCLEOTIDE SEQUENCE</scope>
</reference>
<feature type="region of interest" description="Disordered" evidence="1">
    <location>
        <begin position="160"/>
        <end position="261"/>
    </location>
</feature>
<dbReference type="EMBL" id="CAJJDN010000029">
    <property type="protein sequence ID" value="CAD8072408.1"/>
    <property type="molecule type" value="Genomic_DNA"/>
</dbReference>